<feature type="compositionally biased region" description="Low complexity" evidence="2">
    <location>
        <begin position="551"/>
        <end position="561"/>
    </location>
</feature>
<keyword evidence="4" id="KW-1185">Reference proteome</keyword>
<dbReference type="OrthoDB" id="412109at2759"/>
<proteinExistence type="predicted"/>
<dbReference type="AlphaFoldDB" id="A0A5C3KI18"/>
<evidence type="ECO:0000256" key="1">
    <source>
        <dbReference type="SAM" id="Coils"/>
    </source>
</evidence>
<gene>
    <name evidence="3" type="ORF">FA15DRAFT_659591</name>
</gene>
<dbReference type="EMBL" id="ML210324">
    <property type="protein sequence ID" value="TFK19806.1"/>
    <property type="molecule type" value="Genomic_DNA"/>
</dbReference>
<accession>A0A5C3KI18</accession>
<evidence type="ECO:0000313" key="4">
    <source>
        <dbReference type="Proteomes" id="UP000307440"/>
    </source>
</evidence>
<feature type="compositionally biased region" description="Polar residues" evidence="2">
    <location>
        <begin position="509"/>
        <end position="525"/>
    </location>
</feature>
<dbReference type="Proteomes" id="UP000307440">
    <property type="component" value="Unassembled WGS sequence"/>
</dbReference>
<keyword evidence="1" id="KW-0175">Coiled coil</keyword>
<feature type="region of interest" description="Disordered" evidence="2">
    <location>
        <begin position="270"/>
        <end position="293"/>
    </location>
</feature>
<dbReference type="STRING" id="230819.A0A5C3KI18"/>
<evidence type="ECO:0000313" key="3">
    <source>
        <dbReference type="EMBL" id="TFK19806.1"/>
    </source>
</evidence>
<organism evidence="3 4">
    <name type="scientific">Coprinopsis marcescibilis</name>
    <name type="common">Agaric fungus</name>
    <name type="synonym">Psathyrella marcescibilis</name>
    <dbReference type="NCBI Taxonomy" id="230819"/>
    <lineage>
        <taxon>Eukaryota</taxon>
        <taxon>Fungi</taxon>
        <taxon>Dikarya</taxon>
        <taxon>Basidiomycota</taxon>
        <taxon>Agaricomycotina</taxon>
        <taxon>Agaricomycetes</taxon>
        <taxon>Agaricomycetidae</taxon>
        <taxon>Agaricales</taxon>
        <taxon>Agaricineae</taxon>
        <taxon>Psathyrellaceae</taxon>
        <taxon>Coprinopsis</taxon>
    </lineage>
</organism>
<sequence length="711" mass="82737">MCIAAQESVGVQCSSPLQIAFYHSQDPKTCMLIKTAFNDTSVSHREALAQERAELDHQKVFWQQERERAEDERKAWEMIELQLEHERAAQERERKELDQGYEMLHHQRVEWETEKNTRLEQEKATLERKWEKLMSERLAWELECSEKDREADRERERARKQKEMEDRNRTGERGDAGVQRRLDAICQEARDLMVKAKEVDQRQLEAEQRHADADFTQELLAVIAEEAGRNLEALEMLDAMEEANCPADSIFWEQKRIVWELQRLEKDGEADRERERAWKQDETEDGNRTVDERLKRERGNAEVQRRLDKICQEANNLIVKAKEVDQRRIEAEKRHSDAVFLQELLAVAESAMREKELIQREARINKVEGSLKKQDKNCKLLEMLDAMEDANHLANSILWEQKRVVQPLERERGQIEADIPKKSAFGPNLATATTSEESAKGKSTQTHISENPPVRPTTEAKTKLGGKQKVANVGEDEEDDMLRRRRKMQRQDSEFDCHDKGGIRRQTQEKASSSSLPVSEPNPSRLTGRFWSALPTEANRRSRHPVPPPRSSTASSASAAPQVPGTPQSSRTRSHAPLFDVAHGLQQEIPWQPRTRSKRELVATFQRSEMMWKELSSMNSLWWADFPWPVFGRPSTPDDIHPLVIKEYISSFYHLHSARSVRECVLVYIWRWHHNRFGSRFLHKVVDDDKERVQEAADIVMKGLIRLLPKA</sequence>
<feature type="coiled-coil region" evidence="1">
    <location>
        <begin position="45"/>
        <end position="136"/>
    </location>
</feature>
<feature type="region of interest" description="Disordered" evidence="2">
    <location>
        <begin position="149"/>
        <end position="175"/>
    </location>
</feature>
<protein>
    <submittedName>
        <fullName evidence="3">Uncharacterized protein</fullName>
    </submittedName>
</protein>
<reference evidence="3 4" key="1">
    <citation type="journal article" date="2019" name="Nat. Ecol. Evol.">
        <title>Megaphylogeny resolves global patterns of mushroom evolution.</title>
        <authorList>
            <person name="Varga T."/>
            <person name="Krizsan K."/>
            <person name="Foldi C."/>
            <person name="Dima B."/>
            <person name="Sanchez-Garcia M."/>
            <person name="Sanchez-Ramirez S."/>
            <person name="Szollosi G.J."/>
            <person name="Szarkandi J.G."/>
            <person name="Papp V."/>
            <person name="Albert L."/>
            <person name="Andreopoulos W."/>
            <person name="Angelini C."/>
            <person name="Antonin V."/>
            <person name="Barry K.W."/>
            <person name="Bougher N.L."/>
            <person name="Buchanan P."/>
            <person name="Buyck B."/>
            <person name="Bense V."/>
            <person name="Catcheside P."/>
            <person name="Chovatia M."/>
            <person name="Cooper J."/>
            <person name="Damon W."/>
            <person name="Desjardin D."/>
            <person name="Finy P."/>
            <person name="Geml J."/>
            <person name="Haridas S."/>
            <person name="Hughes K."/>
            <person name="Justo A."/>
            <person name="Karasinski D."/>
            <person name="Kautmanova I."/>
            <person name="Kiss B."/>
            <person name="Kocsube S."/>
            <person name="Kotiranta H."/>
            <person name="LaButti K.M."/>
            <person name="Lechner B.E."/>
            <person name="Liimatainen K."/>
            <person name="Lipzen A."/>
            <person name="Lukacs Z."/>
            <person name="Mihaltcheva S."/>
            <person name="Morgado L.N."/>
            <person name="Niskanen T."/>
            <person name="Noordeloos M.E."/>
            <person name="Ohm R.A."/>
            <person name="Ortiz-Santana B."/>
            <person name="Ovrebo C."/>
            <person name="Racz N."/>
            <person name="Riley R."/>
            <person name="Savchenko A."/>
            <person name="Shiryaev A."/>
            <person name="Soop K."/>
            <person name="Spirin V."/>
            <person name="Szebenyi C."/>
            <person name="Tomsovsky M."/>
            <person name="Tulloss R.E."/>
            <person name="Uehling J."/>
            <person name="Grigoriev I.V."/>
            <person name="Vagvolgyi C."/>
            <person name="Papp T."/>
            <person name="Martin F.M."/>
            <person name="Miettinen O."/>
            <person name="Hibbett D.S."/>
            <person name="Nagy L.G."/>
        </authorList>
    </citation>
    <scope>NUCLEOTIDE SEQUENCE [LARGE SCALE GENOMIC DNA]</scope>
    <source>
        <strain evidence="3 4">CBS 121175</strain>
    </source>
</reference>
<feature type="compositionally biased region" description="Polar residues" evidence="2">
    <location>
        <begin position="430"/>
        <end position="449"/>
    </location>
</feature>
<evidence type="ECO:0000256" key="2">
    <source>
        <dbReference type="SAM" id="MobiDB-lite"/>
    </source>
</evidence>
<feature type="region of interest" description="Disordered" evidence="2">
    <location>
        <begin position="415"/>
        <end position="573"/>
    </location>
</feature>
<feature type="compositionally biased region" description="Basic and acidic residues" evidence="2">
    <location>
        <begin position="489"/>
        <end position="508"/>
    </location>
</feature>
<name>A0A5C3KI18_COPMA</name>